<evidence type="ECO:0000256" key="3">
    <source>
        <dbReference type="SAM" id="Phobius"/>
    </source>
</evidence>
<dbReference type="Proteomes" id="UP000574067">
    <property type="component" value="Unassembled WGS sequence"/>
</dbReference>
<comment type="caution">
    <text evidence="5">The sequence shown here is derived from an EMBL/GenBank/DDBJ whole genome shotgun (WGS) entry which is preliminary data.</text>
</comment>
<protein>
    <submittedName>
        <fullName evidence="5">Sugar transferase</fullName>
    </submittedName>
</protein>
<evidence type="ECO:0000256" key="2">
    <source>
        <dbReference type="SAM" id="MobiDB-lite"/>
    </source>
</evidence>
<proteinExistence type="inferred from homology"/>
<dbReference type="InterPro" id="IPR003362">
    <property type="entry name" value="Bact_transf"/>
</dbReference>
<keyword evidence="3" id="KW-0812">Transmembrane</keyword>
<dbReference type="Gene3D" id="3.30.70.270">
    <property type="match status" value="1"/>
</dbReference>
<evidence type="ECO:0000259" key="4">
    <source>
        <dbReference type="Pfam" id="PF02397"/>
    </source>
</evidence>
<comment type="similarity">
    <text evidence="1">Belongs to the bacterial sugar transferase family.</text>
</comment>
<dbReference type="InterPro" id="IPR043128">
    <property type="entry name" value="Rev_trsase/Diguanyl_cyclase"/>
</dbReference>
<reference evidence="5 6" key="1">
    <citation type="submission" date="2020-04" db="EMBL/GenBank/DDBJ databases">
        <title>Azohydromonas sp. isolated from soil.</title>
        <authorList>
            <person name="Dahal R.H."/>
        </authorList>
    </citation>
    <scope>NUCLEOTIDE SEQUENCE [LARGE SCALE GENOMIC DNA]</scope>
    <source>
        <strain evidence="5 6">G-1-1-14</strain>
    </source>
</reference>
<feature type="region of interest" description="Disordered" evidence="2">
    <location>
        <begin position="23"/>
        <end position="84"/>
    </location>
</feature>
<keyword evidence="6" id="KW-1185">Reference proteome</keyword>
<evidence type="ECO:0000313" key="5">
    <source>
        <dbReference type="EMBL" id="NML18980.1"/>
    </source>
</evidence>
<dbReference type="PANTHER" id="PTHR30576:SF10">
    <property type="entry name" value="SLL5057 PROTEIN"/>
    <property type="match status" value="1"/>
</dbReference>
<dbReference type="PANTHER" id="PTHR30576">
    <property type="entry name" value="COLANIC BIOSYNTHESIS UDP-GLUCOSE LIPID CARRIER TRANSFERASE"/>
    <property type="match status" value="1"/>
</dbReference>
<keyword evidence="3" id="KW-1133">Transmembrane helix</keyword>
<sequence length="413" mass="46001">MKTQNGLPSSSILDFSQVATISRFGSSEGEENNTTGRRPVESDTRDAGASNVALHPAAARPRRPETLPRNDFAKQLQREKRRAERSKSPLSIVVYRLNEAVDNAAAKGDASEFLEVLHQASRETDFIGHLGDELIAVLCPDTNEQGINTYIAKVEALAGGRWFATDAATYPDQLFEGLSNGGQFRRTLQELVANDLEKTSRHGYRLKRWLDVIGASVLILLLSPLMLLVALLVAVTSRGPIIFKQMRLGTGGVPFPFYKFRSMVVNMDDSIHRQFVADLIKGEINENTQGSNTGPVYKIRSDPRVTWIGRIIRKTSIDELPQLFNVLKGDMSLVGPRPPIPYEAEIYQAWHLRRILSAKPGITGLWQVQARSTVTFNEMVRLDLRYIRECSLGLDLKILFKTVAVVLRCDGAV</sequence>
<feature type="transmembrane region" description="Helical" evidence="3">
    <location>
        <begin position="209"/>
        <end position="235"/>
    </location>
</feature>
<feature type="domain" description="Bacterial sugar transferase" evidence="4">
    <location>
        <begin position="207"/>
        <end position="407"/>
    </location>
</feature>
<name>A0A848FL42_9BURK</name>
<dbReference type="Pfam" id="PF02397">
    <property type="entry name" value="Bac_transf"/>
    <property type="match status" value="1"/>
</dbReference>
<feature type="compositionally biased region" description="Basic and acidic residues" evidence="2">
    <location>
        <begin position="62"/>
        <end position="84"/>
    </location>
</feature>
<dbReference type="GO" id="GO:0016780">
    <property type="term" value="F:phosphotransferase activity, for other substituted phosphate groups"/>
    <property type="evidence" value="ECO:0007669"/>
    <property type="project" value="TreeGrafter"/>
</dbReference>
<dbReference type="EMBL" id="JABBFW010000048">
    <property type="protein sequence ID" value="NML18980.1"/>
    <property type="molecule type" value="Genomic_DNA"/>
</dbReference>
<evidence type="ECO:0000256" key="1">
    <source>
        <dbReference type="ARBA" id="ARBA00006464"/>
    </source>
</evidence>
<evidence type="ECO:0000313" key="6">
    <source>
        <dbReference type="Proteomes" id="UP000574067"/>
    </source>
</evidence>
<dbReference type="AlphaFoldDB" id="A0A848FL42"/>
<accession>A0A848FL42</accession>
<keyword evidence="3" id="KW-0472">Membrane</keyword>
<dbReference type="RefSeq" id="WP_169163879.1">
    <property type="nucleotide sequence ID" value="NZ_JABBFW010000048.1"/>
</dbReference>
<keyword evidence="5" id="KW-0808">Transferase</keyword>
<gene>
    <name evidence="5" type="ORF">HHL10_28835</name>
</gene>
<organism evidence="5 6">
    <name type="scientific">Azohydromonas caseinilytica</name>
    <dbReference type="NCBI Taxonomy" id="2728836"/>
    <lineage>
        <taxon>Bacteria</taxon>
        <taxon>Pseudomonadati</taxon>
        <taxon>Pseudomonadota</taxon>
        <taxon>Betaproteobacteria</taxon>
        <taxon>Burkholderiales</taxon>
        <taxon>Sphaerotilaceae</taxon>
        <taxon>Azohydromonas</taxon>
    </lineage>
</organism>